<feature type="domain" description="PPE-PPW subfamily C-terminal" evidence="4">
    <location>
        <begin position="419"/>
        <end position="464"/>
    </location>
</feature>
<comment type="caution">
    <text evidence="5">The sequence shown here is derived from an EMBL/GenBank/DDBJ whole genome shotgun (WGS) entry which is preliminary data.</text>
</comment>
<dbReference type="PANTHER" id="PTHR46766">
    <property type="entry name" value="GLUTAMINE-RICH PROTEIN 2"/>
    <property type="match status" value="1"/>
</dbReference>
<evidence type="ECO:0000256" key="2">
    <source>
        <dbReference type="SAM" id="MobiDB-lite"/>
    </source>
</evidence>
<dbReference type="Proteomes" id="UP000093985">
    <property type="component" value="Unassembled WGS sequence"/>
</dbReference>
<feature type="region of interest" description="Disordered" evidence="2">
    <location>
        <begin position="462"/>
        <end position="503"/>
    </location>
</feature>
<evidence type="ECO:0000313" key="5">
    <source>
        <dbReference type="EMBL" id="OBG03153.1"/>
    </source>
</evidence>
<dbReference type="EMBL" id="LZIN01000075">
    <property type="protein sequence ID" value="OBG03153.1"/>
    <property type="molecule type" value="Genomic_DNA"/>
</dbReference>
<dbReference type="GO" id="GO:0052572">
    <property type="term" value="P:response to host immune response"/>
    <property type="evidence" value="ECO:0007669"/>
    <property type="project" value="TreeGrafter"/>
</dbReference>
<feature type="domain" description="PPE" evidence="3">
    <location>
        <begin position="1"/>
        <end position="162"/>
    </location>
</feature>
<dbReference type="SUPFAM" id="SSF140459">
    <property type="entry name" value="PE/PPE dimer-like"/>
    <property type="match status" value="1"/>
</dbReference>
<feature type="region of interest" description="Disordered" evidence="2">
    <location>
        <begin position="299"/>
        <end position="345"/>
    </location>
</feature>
<evidence type="ECO:0000256" key="1">
    <source>
        <dbReference type="ARBA" id="ARBA00010652"/>
    </source>
</evidence>
<dbReference type="RefSeq" id="WP_064856181.1">
    <property type="nucleotide sequence ID" value="NZ_LZIM01000043.1"/>
</dbReference>
<dbReference type="Pfam" id="PF00823">
    <property type="entry name" value="PPE"/>
    <property type="match status" value="1"/>
</dbReference>
<proteinExistence type="inferred from homology"/>
<dbReference type="InterPro" id="IPR038332">
    <property type="entry name" value="PPE_sf"/>
</dbReference>
<dbReference type="InterPro" id="IPR000030">
    <property type="entry name" value="PPE_dom"/>
</dbReference>
<dbReference type="FunFam" id="1.20.1260.20:FF:000001">
    <property type="entry name" value="PPE family protein PPE41"/>
    <property type="match status" value="1"/>
</dbReference>
<evidence type="ECO:0000259" key="4">
    <source>
        <dbReference type="Pfam" id="PF18878"/>
    </source>
</evidence>
<evidence type="ECO:0000259" key="3">
    <source>
        <dbReference type="Pfam" id="PF00823"/>
    </source>
</evidence>
<dbReference type="InterPro" id="IPR043641">
    <property type="entry name" value="PPE-PPW_C"/>
</dbReference>
<evidence type="ECO:0008006" key="7">
    <source>
        <dbReference type="Google" id="ProtNLM"/>
    </source>
</evidence>
<dbReference type="PANTHER" id="PTHR46766:SF1">
    <property type="entry name" value="GLUTAMINE-RICH PROTEIN 2"/>
    <property type="match status" value="1"/>
</dbReference>
<dbReference type="Gene3D" id="1.20.1260.20">
    <property type="entry name" value="PPE superfamily"/>
    <property type="match status" value="1"/>
</dbReference>
<feature type="compositionally biased region" description="Polar residues" evidence="2">
    <location>
        <begin position="481"/>
        <end position="492"/>
    </location>
</feature>
<evidence type="ECO:0000313" key="6">
    <source>
        <dbReference type="Proteomes" id="UP000093985"/>
    </source>
</evidence>
<dbReference type="Pfam" id="PF18878">
    <property type="entry name" value="PPE-PPW"/>
    <property type="match status" value="1"/>
</dbReference>
<dbReference type="OrthoDB" id="4753487at2"/>
<sequence length="503" mass="50981">MASPPEVHSAALTSGPGPGPLLAAAGAWSSLSLEYTATADELRALLGATQTTAWQGPSAEQYVAAHAPYLGWLSKASADSAALAAQHETVATAYVSALAAMPTMPELAANHTTHGVLTATNFFGINTIPIALNEADYLRMWIQAATTMATYEAVSGAALASAPQPTAAPPIVLHDESDHGDHDHDHDGIHDGELDPSDPEWWQDFFGELDEYGNTIITDLLTNPAALLNDLPLIMADLTFHASQIASTLSQFAPALLQPALGLVFANLGWAAGLAGLAGIQPAPAAPVAVDPISEAPPALPAAGASSSTPSVPASTTATVPSSASVPTTSAAPAAPPPPAPPAGASPGFFPPYVIGPPGAADRIHAKGRAQAVKKAPNPDAASAAAAAAAQYRGRVRTRRRRRAHDEANEFADLVATSASTTGAGALGLAGAQAKADRAAVGLTTLAAEGFGGGPTVPLLPESWSGASDDRADRPSVKLASRSTPQRETNFTLGGHGRHARDG</sequence>
<reference evidence="6" key="1">
    <citation type="submission" date="2016-06" db="EMBL/GenBank/DDBJ databases">
        <authorList>
            <person name="Sutton G."/>
            <person name="Brinkac L."/>
            <person name="Sanka R."/>
            <person name="Adams M."/>
            <person name="Lau E."/>
            <person name="Mehaffy C."/>
            <person name="Tameris M."/>
            <person name="Hatherill M."/>
            <person name="Hanekom W."/>
            <person name="Mahomed H."/>
            <person name="Mcshane H."/>
        </authorList>
    </citation>
    <scope>NUCLEOTIDE SEQUENCE [LARGE SCALE GENOMIC DNA]</scope>
    <source>
        <strain evidence="6">852014-51077_SCH5608930-a</strain>
    </source>
</reference>
<dbReference type="AlphaFoldDB" id="A0A1A2EIH5"/>
<protein>
    <recommendedName>
        <fullName evidence="7">PPE family protein</fullName>
    </recommendedName>
</protein>
<name>A0A1A2EIH5_MYCSD</name>
<gene>
    <name evidence="5" type="ORF">A5771_14595</name>
</gene>
<feature type="compositionally biased region" description="Low complexity" evidence="2">
    <location>
        <begin position="301"/>
        <end position="333"/>
    </location>
</feature>
<comment type="similarity">
    <text evidence="1">Belongs to the mycobacterial PPE family.</text>
</comment>
<organism evidence="5 6">
    <name type="scientific">Mycolicibacter sinensis (strain JDM601)</name>
    <name type="common">Mycobacterium sinense</name>
    <dbReference type="NCBI Taxonomy" id="875328"/>
    <lineage>
        <taxon>Bacteria</taxon>
        <taxon>Bacillati</taxon>
        <taxon>Actinomycetota</taxon>
        <taxon>Actinomycetes</taxon>
        <taxon>Mycobacteriales</taxon>
        <taxon>Mycobacteriaceae</taxon>
        <taxon>Mycolicibacter</taxon>
    </lineage>
</organism>
<accession>A0A1A2EIH5</accession>
<feature type="compositionally biased region" description="Pro residues" evidence="2">
    <location>
        <begin position="334"/>
        <end position="344"/>
    </location>
</feature>